<dbReference type="EMBL" id="JBHUNF010000002">
    <property type="protein sequence ID" value="MFD2674605.1"/>
    <property type="molecule type" value="Genomic_DNA"/>
</dbReference>
<feature type="transmembrane region" description="Helical" evidence="1">
    <location>
        <begin position="185"/>
        <end position="207"/>
    </location>
</feature>
<keyword evidence="1" id="KW-1133">Transmembrane helix</keyword>
<keyword evidence="3" id="KW-1185">Reference proteome</keyword>
<proteinExistence type="predicted"/>
<evidence type="ECO:0000313" key="3">
    <source>
        <dbReference type="Proteomes" id="UP001597453"/>
    </source>
</evidence>
<accession>A0ABW5RHP7</accession>
<keyword evidence="1" id="KW-0472">Membrane</keyword>
<dbReference type="Proteomes" id="UP001597453">
    <property type="component" value="Unassembled WGS sequence"/>
</dbReference>
<feature type="transmembrane region" description="Helical" evidence="1">
    <location>
        <begin position="45"/>
        <end position="67"/>
    </location>
</feature>
<organism evidence="2 3">
    <name type="scientific">Gulosibacter bifidus</name>
    <dbReference type="NCBI Taxonomy" id="272239"/>
    <lineage>
        <taxon>Bacteria</taxon>
        <taxon>Bacillati</taxon>
        <taxon>Actinomycetota</taxon>
        <taxon>Actinomycetes</taxon>
        <taxon>Micrococcales</taxon>
        <taxon>Microbacteriaceae</taxon>
        <taxon>Gulosibacter</taxon>
    </lineage>
</organism>
<protein>
    <submittedName>
        <fullName evidence="2">Uncharacterized protein</fullName>
    </submittedName>
</protein>
<feature type="transmembrane region" description="Helical" evidence="1">
    <location>
        <begin position="245"/>
        <end position="263"/>
    </location>
</feature>
<feature type="transmembrane region" description="Helical" evidence="1">
    <location>
        <begin position="138"/>
        <end position="164"/>
    </location>
</feature>
<dbReference type="RefSeq" id="WP_066059026.1">
    <property type="nucleotide sequence ID" value="NZ_JBHUNF010000002.1"/>
</dbReference>
<feature type="transmembrane region" description="Helical" evidence="1">
    <location>
        <begin position="96"/>
        <end position="118"/>
    </location>
</feature>
<feature type="transmembrane region" description="Helical" evidence="1">
    <location>
        <begin position="20"/>
        <end position="39"/>
    </location>
</feature>
<keyword evidence="1" id="KW-0812">Transmembrane</keyword>
<evidence type="ECO:0000256" key="1">
    <source>
        <dbReference type="SAM" id="Phobius"/>
    </source>
</evidence>
<evidence type="ECO:0000313" key="2">
    <source>
        <dbReference type="EMBL" id="MFD2674605.1"/>
    </source>
</evidence>
<reference evidence="3" key="1">
    <citation type="journal article" date="2019" name="Int. J. Syst. Evol. Microbiol.">
        <title>The Global Catalogue of Microorganisms (GCM) 10K type strain sequencing project: providing services to taxonomists for standard genome sequencing and annotation.</title>
        <authorList>
            <consortium name="The Broad Institute Genomics Platform"/>
            <consortium name="The Broad Institute Genome Sequencing Center for Infectious Disease"/>
            <person name="Wu L."/>
            <person name="Ma J."/>
        </authorList>
    </citation>
    <scope>NUCLEOTIDE SEQUENCE [LARGE SCALE GENOMIC DNA]</scope>
    <source>
        <strain evidence="3">TISTR 1511</strain>
    </source>
</reference>
<name>A0ABW5RHP7_9MICO</name>
<gene>
    <name evidence="2" type="ORF">ACFSUQ_04730</name>
</gene>
<sequence>MIAKLFKHEFLRTRIRLLQIIGVSVLVVAAAALFGAMQVPVLSPIFLLLAVLTVIALVPGTQCYLAFDYYRTGFGKEGYLTHALPVRGGKIFTAKLLWAFVVSVVMLVLAVLMLAAIWPLLVAEEPELPRNLFEGISMFWNAIAASLPAWLLVLITVCGLLMVLSMPVNLYFAIAVGCESKLRRFGIGGIVLAFVILYVCMQLLYFVSIVGVPWGIGELPNVPGQAGLIPVDYLGALTANASPEAFPLGILPASMLAIALAIWRTHRSWNKKVSLA</sequence>
<comment type="caution">
    <text evidence="2">The sequence shown here is derived from an EMBL/GenBank/DDBJ whole genome shotgun (WGS) entry which is preliminary data.</text>
</comment>